<reference evidence="2" key="2">
    <citation type="journal article" date="2014" name="ISME J.">
        <title>Microbial stratification in low pH oxic and suboxic macroscopic growths along an acid mine drainage.</title>
        <authorList>
            <person name="Mendez-Garcia C."/>
            <person name="Mesa V."/>
            <person name="Sprenger R.R."/>
            <person name="Richter M."/>
            <person name="Diez M.S."/>
            <person name="Solano J."/>
            <person name="Bargiela R."/>
            <person name="Golyshina O.V."/>
            <person name="Manteca A."/>
            <person name="Ramos J.L."/>
            <person name="Gallego J.R."/>
            <person name="Llorente I."/>
            <person name="Martins Dos Santos V.A."/>
            <person name="Jensen O.N."/>
            <person name="Pelaez A.I."/>
            <person name="Sanchez J."/>
            <person name="Ferrer M."/>
        </authorList>
    </citation>
    <scope>NUCLEOTIDE SEQUENCE</scope>
</reference>
<sequence length="56" mass="6297">MLDGWSAHKGKMVKAYVEGTWGKLTLHFLPVHAPGTQPRELLWSDSKCTGHARRPL</sequence>
<evidence type="ECO:0000313" key="2">
    <source>
        <dbReference type="EMBL" id="EQD27549.1"/>
    </source>
</evidence>
<name>T0ZF91_9ZZZZ</name>
<dbReference type="InterPro" id="IPR038717">
    <property type="entry name" value="Tc1-like_DDE_dom"/>
</dbReference>
<gene>
    <name evidence="2" type="ORF">B2A_15195</name>
</gene>
<organism evidence="2">
    <name type="scientific">mine drainage metagenome</name>
    <dbReference type="NCBI Taxonomy" id="410659"/>
    <lineage>
        <taxon>unclassified sequences</taxon>
        <taxon>metagenomes</taxon>
        <taxon>ecological metagenomes</taxon>
    </lineage>
</organism>
<dbReference type="EMBL" id="AUZZ01011058">
    <property type="protein sequence ID" value="EQD27549.1"/>
    <property type="molecule type" value="Genomic_DNA"/>
</dbReference>
<comment type="caution">
    <text evidence="2">The sequence shown here is derived from an EMBL/GenBank/DDBJ whole genome shotgun (WGS) entry which is preliminary data.</text>
</comment>
<proteinExistence type="predicted"/>
<feature type="domain" description="Tc1-like transposase DDE" evidence="1">
    <location>
        <begin position="2"/>
        <end position="52"/>
    </location>
</feature>
<evidence type="ECO:0000259" key="1">
    <source>
        <dbReference type="Pfam" id="PF13358"/>
    </source>
</evidence>
<dbReference type="AlphaFoldDB" id="T0ZF91"/>
<accession>T0ZF91</accession>
<protein>
    <submittedName>
        <fullName evidence="2">ISXoo2 transposase</fullName>
    </submittedName>
</protein>
<reference evidence="2" key="1">
    <citation type="submission" date="2013-08" db="EMBL/GenBank/DDBJ databases">
        <authorList>
            <person name="Mendez C."/>
            <person name="Richter M."/>
            <person name="Ferrer M."/>
            <person name="Sanchez J."/>
        </authorList>
    </citation>
    <scope>NUCLEOTIDE SEQUENCE</scope>
</reference>
<dbReference type="Pfam" id="PF13358">
    <property type="entry name" value="DDE_3"/>
    <property type="match status" value="1"/>
</dbReference>
<feature type="non-terminal residue" evidence="2">
    <location>
        <position position="56"/>
    </location>
</feature>